<evidence type="ECO:0008006" key="4">
    <source>
        <dbReference type="Google" id="ProtNLM"/>
    </source>
</evidence>
<reference evidence="2 3" key="1">
    <citation type="submission" date="2020-08" db="EMBL/GenBank/DDBJ databases">
        <title>Complete genome sequence of Entomobacter blattae G55GP.</title>
        <authorList>
            <person name="Poehlein A."/>
            <person name="Guzman J."/>
            <person name="Daniel R."/>
            <person name="Vilcinskas A."/>
        </authorList>
    </citation>
    <scope>NUCLEOTIDE SEQUENCE [LARGE SCALE GENOMIC DNA]</scope>
    <source>
        <strain evidence="2 3">G55GP</strain>
    </source>
</reference>
<keyword evidence="3" id="KW-1185">Reference proteome</keyword>
<gene>
    <name evidence="2" type="ORF">JGUZn3_11200</name>
</gene>
<accession>A0A7H1NRD7</accession>
<organism evidence="2 3">
    <name type="scientific">Entomobacter blattae</name>
    <dbReference type="NCBI Taxonomy" id="2762277"/>
    <lineage>
        <taxon>Bacteria</taxon>
        <taxon>Pseudomonadati</taxon>
        <taxon>Pseudomonadota</taxon>
        <taxon>Alphaproteobacteria</taxon>
        <taxon>Acetobacterales</taxon>
        <taxon>Acetobacteraceae</taxon>
        <taxon>Entomobacter</taxon>
    </lineage>
</organism>
<evidence type="ECO:0000313" key="2">
    <source>
        <dbReference type="EMBL" id="QNT78347.1"/>
    </source>
</evidence>
<name>A0A7H1NRD7_9PROT</name>
<dbReference type="EMBL" id="CP060244">
    <property type="protein sequence ID" value="QNT78347.1"/>
    <property type="molecule type" value="Genomic_DNA"/>
</dbReference>
<protein>
    <recommendedName>
        <fullName evidence="4">Tetratricopeptide repeat protein</fullName>
    </recommendedName>
</protein>
<dbReference type="AlphaFoldDB" id="A0A7H1NRD7"/>
<proteinExistence type="predicted"/>
<feature type="compositionally biased region" description="Basic and acidic residues" evidence="1">
    <location>
        <begin position="91"/>
        <end position="100"/>
    </location>
</feature>
<evidence type="ECO:0000313" key="3">
    <source>
        <dbReference type="Proteomes" id="UP000516349"/>
    </source>
</evidence>
<sequence>MREMFKILFPLKALRIVWPGIVPTWLLPHSKPEGHFWGLGPKMGPGPGLRSIPDPSLQLNSSASLIGRPRVGRDFAVDYGLNPQPGWEGNDQERLKEKAGTQKSTLQPNKRTDPRGRLSSKTRLSLRMPPRIPPRISLKISSRLTPEGRADILERGTEIKKTLLGAFSGRGAILVSLQERTQGLHQGVSSPTPLMTHPITVPILSRSDSCLLAGKKTRAPSERIPSNTSHDILNYSAPITAPMTYAVTQAVTHAVTYLGAHPVPPPGGEPREREPRAREREVRAQQATLGRQAGWRWSASLVGLLFLGLAGGVAGCGSVEEEDPYDQNLYLTMRAGDQSASLQRYSQAEQQYQKAYFAAVARNDHEAIENAAYNLALTQLAQSQAQAALKQVTLARQALLVRGVKTASALDLVAAAAQFRLDHYSQAALLAERAMQSSQSDIAERAAFIRGLIADEQGDNPTLRAMLGRVAPQDKDESELSLPQRADKAELQARFFRRSGQLNEAQQQITLASGFYRRAVDYRSMARSLAFEGDLTLQQGHTQRAGDFYLQAAQSLLLLRDDHGAEKLWRKIQVLPLSGAWKRQAEKSMSRIRMELMDVPVDIIKKRAARQQENRW</sequence>
<evidence type="ECO:0000256" key="1">
    <source>
        <dbReference type="SAM" id="MobiDB-lite"/>
    </source>
</evidence>
<feature type="region of interest" description="Disordered" evidence="1">
    <location>
        <begin position="82"/>
        <end position="122"/>
    </location>
</feature>
<dbReference type="Proteomes" id="UP000516349">
    <property type="component" value="Chromosome"/>
</dbReference>
<dbReference type="KEGG" id="ebla:JGUZn3_11200"/>